<comment type="subunit">
    <text evidence="8">Homodimer.</text>
</comment>
<evidence type="ECO:0000256" key="6">
    <source>
        <dbReference type="ARBA" id="ARBA00023027"/>
    </source>
</evidence>
<dbReference type="PANTHER" id="PTHR43725">
    <property type="entry name" value="UDP-GLUCOSE 4-EPIMERASE"/>
    <property type="match status" value="1"/>
</dbReference>
<keyword evidence="6 8" id="KW-0520">NAD</keyword>
<comment type="pathway">
    <text evidence="8">Carbohydrate metabolism; galactose metabolism.</text>
</comment>
<comment type="cofactor">
    <cofactor evidence="2 8">
        <name>NAD(+)</name>
        <dbReference type="ChEBI" id="CHEBI:57540"/>
    </cofactor>
</comment>
<dbReference type="InterPro" id="IPR005886">
    <property type="entry name" value="UDP_G4E"/>
</dbReference>
<evidence type="ECO:0000259" key="9">
    <source>
        <dbReference type="Pfam" id="PF16363"/>
    </source>
</evidence>
<dbReference type="InterPro" id="IPR016040">
    <property type="entry name" value="NAD(P)-bd_dom"/>
</dbReference>
<name>A0A1G9QQJ0_9FIRM</name>
<dbReference type="Pfam" id="PF16363">
    <property type="entry name" value="GDP_Man_Dehyd"/>
    <property type="match status" value="1"/>
</dbReference>
<dbReference type="PRINTS" id="PR01713">
    <property type="entry name" value="NUCEPIMERASE"/>
</dbReference>
<dbReference type="NCBIfam" id="NF007956">
    <property type="entry name" value="PRK10675.1"/>
    <property type="match status" value="1"/>
</dbReference>
<gene>
    <name evidence="10" type="ORF">SAMN04515677_105324</name>
</gene>
<sequence>MNYMAVLVTGGAGYIGSHTCIELLESGYDVIIADNLCNSHKVVVDRIKELSGHKPKFYEIDIVDKNALELVFKENKIDSIIHFAALKAVGQSVSMPVEYYTNNLINTLNLFEMMKKYNVNKFVFSSSATVYGEPHTCPILEEFPLSVTNPYGRTKLMIEDMLRDICYANKDLDVAILRYFNPIGAHKSGRIGEEPNGIPNNIMPYITKVAIGQLPYVNVFGDDYNTHDGTGVRDYIHVLDLAHGHVKALKKLEENPGLVTYNLGTGKGYSVLDLVKAFSKASGKEIPYKITDRRAGDIATCYADPTKAEKELGWKAKYSIEEMCKDSWKWQSQNPNGYTTEVLTK</sequence>
<evidence type="ECO:0000256" key="3">
    <source>
        <dbReference type="ARBA" id="ARBA00007637"/>
    </source>
</evidence>
<reference evidence="10 11" key="1">
    <citation type="submission" date="2016-10" db="EMBL/GenBank/DDBJ databases">
        <authorList>
            <person name="de Groot N.N."/>
        </authorList>
    </citation>
    <scope>NUCLEOTIDE SEQUENCE [LARGE SCALE GENOMIC DNA]</scope>
    <source>
        <strain evidence="10 11">DSM 797</strain>
    </source>
</reference>
<keyword evidence="8" id="KW-0119">Carbohydrate metabolism</keyword>
<dbReference type="UniPathway" id="UPA00214"/>
<keyword evidence="11" id="KW-1185">Reference proteome</keyword>
<dbReference type="GO" id="GO:0006012">
    <property type="term" value="P:galactose metabolic process"/>
    <property type="evidence" value="ECO:0007669"/>
    <property type="project" value="UniProtKB-UniPathway"/>
</dbReference>
<dbReference type="CDD" id="cd05247">
    <property type="entry name" value="UDP_G4E_1_SDR_e"/>
    <property type="match status" value="1"/>
</dbReference>
<comment type="catalytic activity">
    <reaction evidence="1 8">
        <text>UDP-alpha-D-glucose = UDP-alpha-D-galactose</text>
        <dbReference type="Rhea" id="RHEA:22168"/>
        <dbReference type="ChEBI" id="CHEBI:58885"/>
        <dbReference type="ChEBI" id="CHEBI:66914"/>
        <dbReference type="EC" id="5.1.3.2"/>
    </reaction>
</comment>
<feature type="domain" description="NAD(P)-binding" evidence="9">
    <location>
        <begin position="7"/>
        <end position="326"/>
    </location>
</feature>
<keyword evidence="7 8" id="KW-0413">Isomerase</keyword>
<dbReference type="Gene3D" id="3.90.25.10">
    <property type="entry name" value="UDP-galactose 4-epimerase, domain 1"/>
    <property type="match status" value="1"/>
</dbReference>
<dbReference type="SUPFAM" id="SSF51735">
    <property type="entry name" value="NAD(P)-binding Rossmann-fold domains"/>
    <property type="match status" value="1"/>
</dbReference>
<protein>
    <recommendedName>
        <fullName evidence="5 8">UDP-glucose 4-epimerase</fullName>
        <ecNumber evidence="4 8">5.1.3.2</ecNumber>
    </recommendedName>
</protein>
<dbReference type="GO" id="GO:0005829">
    <property type="term" value="C:cytosol"/>
    <property type="evidence" value="ECO:0007669"/>
    <property type="project" value="TreeGrafter"/>
</dbReference>
<organism evidence="10 11">
    <name type="scientific">Romboutsia lituseburensis DSM 797</name>
    <dbReference type="NCBI Taxonomy" id="1121325"/>
    <lineage>
        <taxon>Bacteria</taxon>
        <taxon>Bacillati</taxon>
        <taxon>Bacillota</taxon>
        <taxon>Clostridia</taxon>
        <taxon>Peptostreptococcales</taxon>
        <taxon>Peptostreptococcaceae</taxon>
        <taxon>Romboutsia</taxon>
    </lineage>
</organism>
<dbReference type="STRING" id="1121325.SAMN04515677_105324"/>
<dbReference type="PANTHER" id="PTHR43725:SF47">
    <property type="entry name" value="UDP-GLUCOSE 4-EPIMERASE"/>
    <property type="match status" value="1"/>
</dbReference>
<evidence type="ECO:0000256" key="1">
    <source>
        <dbReference type="ARBA" id="ARBA00000083"/>
    </source>
</evidence>
<dbReference type="EC" id="5.1.3.2" evidence="4 8"/>
<dbReference type="EMBL" id="FNGW01000005">
    <property type="protein sequence ID" value="SDM13289.1"/>
    <property type="molecule type" value="Genomic_DNA"/>
</dbReference>
<evidence type="ECO:0000313" key="11">
    <source>
        <dbReference type="Proteomes" id="UP000199068"/>
    </source>
</evidence>
<evidence type="ECO:0000256" key="8">
    <source>
        <dbReference type="RuleBase" id="RU366046"/>
    </source>
</evidence>
<dbReference type="Gene3D" id="3.40.50.720">
    <property type="entry name" value="NAD(P)-binding Rossmann-like Domain"/>
    <property type="match status" value="1"/>
</dbReference>
<evidence type="ECO:0000256" key="5">
    <source>
        <dbReference type="ARBA" id="ARBA00018569"/>
    </source>
</evidence>
<dbReference type="Proteomes" id="UP000199068">
    <property type="component" value="Unassembled WGS sequence"/>
</dbReference>
<comment type="similarity">
    <text evidence="3 8">Belongs to the NAD(P)-dependent epimerase/dehydratase family.</text>
</comment>
<evidence type="ECO:0000313" key="10">
    <source>
        <dbReference type="EMBL" id="SDM13289.1"/>
    </source>
</evidence>
<evidence type="ECO:0000256" key="7">
    <source>
        <dbReference type="ARBA" id="ARBA00023235"/>
    </source>
</evidence>
<evidence type="ECO:0000256" key="2">
    <source>
        <dbReference type="ARBA" id="ARBA00001911"/>
    </source>
</evidence>
<accession>A0A1G9QQJ0</accession>
<dbReference type="GO" id="GO:0003978">
    <property type="term" value="F:UDP-glucose 4-epimerase activity"/>
    <property type="evidence" value="ECO:0007669"/>
    <property type="project" value="UniProtKB-UniRule"/>
</dbReference>
<dbReference type="NCBIfam" id="TIGR01179">
    <property type="entry name" value="galE"/>
    <property type="match status" value="1"/>
</dbReference>
<proteinExistence type="inferred from homology"/>
<dbReference type="InterPro" id="IPR036291">
    <property type="entry name" value="NAD(P)-bd_dom_sf"/>
</dbReference>
<evidence type="ECO:0000256" key="4">
    <source>
        <dbReference type="ARBA" id="ARBA00013189"/>
    </source>
</evidence>
<dbReference type="AlphaFoldDB" id="A0A1G9QQJ0"/>